<keyword evidence="3" id="KW-1185">Reference proteome</keyword>
<organism evidence="2 3">
    <name type="scientific">Saponaria officinalis</name>
    <name type="common">Common soapwort</name>
    <name type="synonym">Lychnis saponaria</name>
    <dbReference type="NCBI Taxonomy" id="3572"/>
    <lineage>
        <taxon>Eukaryota</taxon>
        <taxon>Viridiplantae</taxon>
        <taxon>Streptophyta</taxon>
        <taxon>Embryophyta</taxon>
        <taxon>Tracheophyta</taxon>
        <taxon>Spermatophyta</taxon>
        <taxon>Magnoliopsida</taxon>
        <taxon>eudicotyledons</taxon>
        <taxon>Gunneridae</taxon>
        <taxon>Pentapetalae</taxon>
        <taxon>Caryophyllales</taxon>
        <taxon>Caryophyllaceae</taxon>
        <taxon>Caryophylleae</taxon>
        <taxon>Saponaria</taxon>
    </lineage>
</organism>
<reference evidence="2" key="1">
    <citation type="submission" date="2024-03" db="EMBL/GenBank/DDBJ databases">
        <title>WGS assembly of Saponaria officinalis var. Norfolk2.</title>
        <authorList>
            <person name="Jenkins J."/>
            <person name="Shu S."/>
            <person name="Grimwood J."/>
            <person name="Barry K."/>
            <person name="Goodstein D."/>
            <person name="Schmutz J."/>
            <person name="Leebens-Mack J."/>
            <person name="Osbourn A."/>
        </authorList>
    </citation>
    <scope>NUCLEOTIDE SEQUENCE [LARGE SCALE GENOMIC DNA]</scope>
    <source>
        <strain evidence="2">JIC</strain>
    </source>
</reference>
<dbReference type="EMBL" id="JBDFQZ010000012">
    <property type="protein sequence ID" value="KAK9672573.1"/>
    <property type="molecule type" value="Genomic_DNA"/>
</dbReference>
<gene>
    <name evidence="2" type="ORF">RND81_12G109200</name>
</gene>
<proteinExistence type="predicted"/>
<feature type="compositionally biased region" description="Low complexity" evidence="1">
    <location>
        <begin position="16"/>
        <end position="50"/>
    </location>
</feature>
<accession>A0AAW1H937</accession>
<evidence type="ECO:0000313" key="3">
    <source>
        <dbReference type="Proteomes" id="UP001443914"/>
    </source>
</evidence>
<dbReference type="Proteomes" id="UP001443914">
    <property type="component" value="Unassembled WGS sequence"/>
</dbReference>
<protein>
    <recommendedName>
        <fullName evidence="4">Transposase</fullName>
    </recommendedName>
</protein>
<feature type="region of interest" description="Disordered" evidence="1">
    <location>
        <begin position="1"/>
        <end position="58"/>
    </location>
</feature>
<sequence length="268" mass="30797">MSNNNICGGLTPFRPPISSQQPSNSIRQHQEESASSTQQQQRTSVQHHSVAAPNMHTPNNTLEQQQTVAHLFLRQWIERRLTNPFNEVVCKDVAIPTPIARLKQKRLTNLERRMICQRITLNFQGGKLKHGLINQLSSDYTVSRVTITTIWKTVQTQLKDGKLADFSRKYQGRKSTRVIDLEKVRNIDLEKRMNIRDLALELKLPCTTVWRIVQKGKIRAHTSSIRPTLSNENKLARLQWVLSKICSSTLNGNLVFEAMFEVVHIDEK</sequence>
<dbReference type="PANTHER" id="PTHR33889">
    <property type="entry name" value="OS04G0681850 PROTEIN"/>
    <property type="match status" value="1"/>
</dbReference>
<dbReference type="PANTHER" id="PTHR33889:SF7">
    <property type="entry name" value="OS04G0681850 PROTEIN"/>
    <property type="match status" value="1"/>
</dbReference>
<evidence type="ECO:0000256" key="1">
    <source>
        <dbReference type="SAM" id="MobiDB-lite"/>
    </source>
</evidence>
<dbReference type="AlphaFoldDB" id="A0AAW1H937"/>
<evidence type="ECO:0000313" key="2">
    <source>
        <dbReference type="EMBL" id="KAK9672573.1"/>
    </source>
</evidence>
<comment type="caution">
    <text evidence="2">The sequence shown here is derived from an EMBL/GenBank/DDBJ whole genome shotgun (WGS) entry which is preliminary data.</text>
</comment>
<evidence type="ECO:0008006" key="4">
    <source>
        <dbReference type="Google" id="ProtNLM"/>
    </source>
</evidence>
<name>A0AAW1H937_SAPOF</name>